<comment type="caution">
    <text evidence="1">The sequence shown here is derived from an EMBL/GenBank/DDBJ whole genome shotgun (WGS) entry which is preliminary data.</text>
</comment>
<name>A0ACB8AB08_9AGAM</name>
<gene>
    <name evidence="1" type="ORF">BJ138DRAFT_1088159</name>
</gene>
<organism evidence="1 2">
    <name type="scientific">Hygrophoropsis aurantiaca</name>
    <dbReference type="NCBI Taxonomy" id="72124"/>
    <lineage>
        <taxon>Eukaryota</taxon>
        <taxon>Fungi</taxon>
        <taxon>Dikarya</taxon>
        <taxon>Basidiomycota</taxon>
        <taxon>Agaricomycotina</taxon>
        <taxon>Agaricomycetes</taxon>
        <taxon>Agaricomycetidae</taxon>
        <taxon>Boletales</taxon>
        <taxon>Coniophorineae</taxon>
        <taxon>Hygrophoropsidaceae</taxon>
        <taxon>Hygrophoropsis</taxon>
    </lineage>
</organism>
<dbReference type="Proteomes" id="UP000790377">
    <property type="component" value="Unassembled WGS sequence"/>
</dbReference>
<reference evidence="1" key="1">
    <citation type="journal article" date="2021" name="New Phytol.">
        <title>Evolutionary innovations through gain and loss of genes in the ectomycorrhizal Boletales.</title>
        <authorList>
            <person name="Wu G."/>
            <person name="Miyauchi S."/>
            <person name="Morin E."/>
            <person name="Kuo A."/>
            <person name="Drula E."/>
            <person name="Varga T."/>
            <person name="Kohler A."/>
            <person name="Feng B."/>
            <person name="Cao Y."/>
            <person name="Lipzen A."/>
            <person name="Daum C."/>
            <person name="Hundley H."/>
            <person name="Pangilinan J."/>
            <person name="Johnson J."/>
            <person name="Barry K."/>
            <person name="LaButti K."/>
            <person name="Ng V."/>
            <person name="Ahrendt S."/>
            <person name="Min B."/>
            <person name="Choi I.G."/>
            <person name="Park H."/>
            <person name="Plett J.M."/>
            <person name="Magnuson J."/>
            <person name="Spatafora J.W."/>
            <person name="Nagy L.G."/>
            <person name="Henrissat B."/>
            <person name="Grigoriev I.V."/>
            <person name="Yang Z.L."/>
            <person name="Xu J."/>
            <person name="Martin F.M."/>
        </authorList>
    </citation>
    <scope>NUCLEOTIDE SEQUENCE</scope>
    <source>
        <strain evidence="1">ATCC 28755</strain>
    </source>
</reference>
<dbReference type="EMBL" id="MU267723">
    <property type="protein sequence ID" value="KAH7910201.1"/>
    <property type="molecule type" value="Genomic_DNA"/>
</dbReference>
<sequence>MNILKSLHHSDNVCEICNVKPKYVDKNGVRHPYCSRTCAQDRPEKTIQTCMLDDCKLAGASKYNGFCSENHAKKGGNSAVKSSGKGLLSKLQEVGISSGAEKPPTETSLREIYNSSTVWREFVREWSSEWRTTHGSATVEKLYEISYPSEVAAEKDAYRQKLESLATNLQWLRTFHASQCICDIGTKGPKLCSWNSCGICNVVRSAFKNIAFGAPYNKGRYGDGLYSSKNPARADIYATSCLSSPFRVMIACDVLLHKPPTKSSTVVHNGQVVVRVAEAMIPRYIVMYTKHGQS</sequence>
<protein>
    <submittedName>
        <fullName evidence="1">Uncharacterized protein</fullName>
    </submittedName>
</protein>
<proteinExistence type="predicted"/>
<accession>A0ACB8AB08</accession>
<keyword evidence="2" id="KW-1185">Reference proteome</keyword>
<evidence type="ECO:0000313" key="1">
    <source>
        <dbReference type="EMBL" id="KAH7910201.1"/>
    </source>
</evidence>
<evidence type="ECO:0000313" key="2">
    <source>
        <dbReference type="Proteomes" id="UP000790377"/>
    </source>
</evidence>